<dbReference type="Gene3D" id="3.40.50.300">
    <property type="entry name" value="P-loop containing nucleotide triphosphate hydrolases"/>
    <property type="match status" value="1"/>
</dbReference>
<dbReference type="PROSITE" id="PS00211">
    <property type="entry name" value="ABC_TRANSPORTER_1"/>
    <property type="match status" value="1"/>
</dbReference>
<keyword evidence="11" id="KW-1185">Reference proteome</keyword>
<dbReference type="GO" id="GO:0016887">
    <property type="term" value="F:ATP hydrolysis activity"/>
    <property type="evidence" value="ECO:0007669"/>
    <property type="project" value="InterPro"/>
</dbReference>
<dbReference type="SUPFAM" id="SSF50331">
    <property type="entry name" value="MOP-like"/>
    <property type="match status" value="1"/>
</dbReference>
<name>A0AAE3G5X7_9GAMM</name>
<keyword evidence="7" id="KW-0406">Ion transport</keyword>
<evidence type="ECO:0000256" key="3">
    <source>
        <dbReference type="ARBA" id="ARBA00022496"/>
    </source>
</evidence>
<keyword evidence="4" id="KW-0547">Nucleotide-binding</keyword>
<proteinExistence type="predicted"/>
<evidence type="ECO:0000256" key="2">
    <source>
        <dbReference type="ARBA" id="ARBA00022475"/>
    </source>
</evidence>
<dbReference type="EMBL" id="JALJXV010000009">
    <property type="protein sequence ID" value="MCP1676380.1"/>
    <property type="molecule type" value="Genomic_DNA"/>
</dbReference>
<evidence type="ECO:0000313" key="11">
    <source>
        <dbReference type="Proteomes" id="UP001205843"/>
    </source>
</evidence>
<dbReference type="PANTHER" id="PTHR42781">
    <property type="entry name" value="SPERMIDINE/PUTRESCINE IMPORT ATP-BINDING PROTEIN POTA"/>
    <property type="match status" value="1"/>
</dbReference>
<keyword evidence="6" id="KW-0408">Iron</keyword>
<dbReference type="Pfam" id="PF00005">
    <property type="entry name" value="ABC_tran"/>
    <property type="match status" value="1"/>
</dbReference>
<feature type="domain" description="ABC transporter" evidence="9">
    <location>
        <begin position="4"/>
        <end position="239"/>
    </location>
</feature>
<gene>
    <name evidence="10" type="ORF">J2T57_003541</name>
</gene>
<dbReference type="InterPro" id="IPR027417">
    <property type="entry name" value="P-loop_NTPase"/>
</dbReference>
<dbReference type="InterPro" id="IPR003593">
    <property type="entry name" value="AAA+_ATPase"/>
</dbReference>
<keyword evidence="8" id="KW-0472">Membrane</keyword>
<keyword evidence="2" id="KW-1003">Cell membrane</keyword>
<dbReference type="SMART" id="SM00382">
    <property type="entry name" value="AAA"/>
    <property type="match status" value="1"/>
</dbReference>
<dbReference type="RefSeq" id="WP_253482386.1">
    <property type="nucleotide sequence ID" value="NZ_JALJXV010000009.1"/>
</dbReference>
<dbReference type="Proteomes" id="UP001205843">
    <property type="component" value="Unassembled WGS sequence"/>
</dbReference>
<evidence type="ECO:0000256" key="1">
    <source>
        <dbReference type="ARBA" id="ARBA00022448"/>
    </source>
</evidence>
<comment type="caution">
    <text evidence="10">The sequence shown here is derived from an EMBL/GenBank/DDBJ whole genome shotgun (WGS) entry which is preliminary data.</text>
</comment>
<evidence type="ECO:0000313" key="10">
    <source>
        <dbReference type="EMBL" id="MCP1676380.1"/>
    </source>
</evidence>
<dbReference type="InterPro" id="IPR015853">
    <property type="entry name" value="ABC_transpr_FbpC"/>
</dbReference>
<keyword evidence="1" id="KW-0813">Transport</keyword>
<dbReference type="InterPro" id="IPR003439">
    <property type="entry name" value="ABC_transporter-like_ATP-bd"/>
</dbReference>
<dbReference type="AlphaFoldDB" id="A0AAE3G5X7"/>
<dbReference type="SUPFAM" id="SSF52540">
    <property type="entry name" value="P-loop containing nucleoside triphosphate hydrolases"/>
    <property type="match status" value="1"/>
</dbReference>
<dbReference type="GO" id="GO:0005524">
    <property type="term" value="F:ATP binding"/>
    <property type="evidence" value="ECO:0007669"/>
    <property type="project" value="UniProtKB-KW"/>
</dbReference>
<evidence type="ECO:0000256" key="4">
    <source>
        <dbReference type="ARBA" id="ARBA00022741"/>
    </source>
</evidence>
<evidence type="ECO:0000256" key="7">
    <source>
        <dbReference type="ARBA" id="ARBA00023065"/>
    </source>
</evidence>
<organism evidence="10 11">
    <name type="scientific">Natronocella acetinitrilica</name>
    <dbReference type="NCBI Taxonomy" id="414046"/>
    <lineage>
        <taxon>Bacteria</taxon>
        <taxon>Pseudomonadati</taxon>
        <taxon>Pseudomonadota</taxon>
        <taxon>Gammaproteobacteria</taxon>
        <taxon>Chromatiales</taxon>
        <taxon>Ectothiorhodospiraceae</taxon>
        <taxon>Natronocella</taxon>
    </lineage>
</organism>
<dbReference type="InterPro" id="IPR050093">
    <property type="entry name" value="ABC_SmlMolc_Importer"/>
</dbReference>
<protein>
    <submittedName>
        <fullName evidence="10">Molybdate transport system ATP-binding protein</fullName>
    </submittedName>
</protein>
<evidence type="ECO:0000256" key="5">
    <source>
        <dbReference type="ARBA" id="ARBA00022840"/>
    </source>
</evidence>
<evidence type="ECO:0000256" key="6">
    <source>
        <dbReference type="ARBA" id="ARBA00023004"/>
    </source>
</evidence>
<dbReference type="InterPro" id="IPR017871">
    <property type="entry name" value="ABC_transporter-like_CS"/>
</dbReference>
<dbReference type="CDD" id="cd03259">
    <property type="entry name" value="ABC_Carb_Solutes_like"/>
    <property type="match status" value="1"/>
</dbReference>
<sequence length="373" mass="41117">MSADREYGLSIELKAQRPIPLAVDFHVKPGELLALVGPSGSGKTTILRTIAGLQRRVVGRISCAGRVWLDTARGLRLSPQARRVGMVFQDYALFPHCNALENLMLAMDRGSPSERATMARALLARVRLEGLERRLPGELSGGQQQRVAVARALAREPDILLLDEPFSAVDMMTRQRLQRELAALRRDIRIPILFVTHDLTEATALADRICVLHEGHALQTDEPEALFRRPASPQVARLLGRPNVFQGMIVNNGQGERLRWGSLELEIRDTTGLPPGTPVHWYVPDSDIVLHRRERPSRGERENPVNGVIEECLTLGAQTYVTLHCSETADSLQINVSTHAAARNGLTPGAEASVSLLSDGIHVMVPETVQEPR</sequence>
<dbReference type="GO" id="GO:0015408">
    <property type="term" value="F:ABC-type ferric iron transporter activity"/>
    <property type="evidence" value="ECO:0007669"/>
    <property type="project" value="InterPro"/>
</dbReference>
<keyword evidence="3" id="KW-0410">Iron transport</keyword>
<dbReference type="GO" id="GO:0016020">
    <property type="term" value="C:membrane"/>
    <property type="evidence" value="ECO:0007669"/>
    <property type="project" value="InterPro"/>
</dbReference>
<evidence type="ECO:0000259" key="9">
    <source>
        <dbReference type="PROSITE" id="PS50893"/>
    </source>
</evidence>
<dbReference type="InterPro" id="IPR008995">
    <property type="entry name" value="Mo/tungstate-bd_C_term_dom"/>
</dbReference>
<keyword evidence="5 10" id="KW-0067">ATP-binding</keyword>
<dbReference type="PROSITE" id="PS50893">
    <property type="entry name" value="ABC_TRANSPORTER_2"/>
    <property type="match status" value="1"/>
</dbReference>
<reference evidence="10" key="1">
    <citation type="submission" date="2022-03" db="EMBL/GenBank/DDBJ databases">
        <title>Genomic Encyclopedia of Type Strains, Phase III (KMG-III): the genomes of soil and plant-associated and newly described type strains.</title>
        <authorList>
            <person name="Whitman W."/>
        </authorList>
    </citation>
    <scope>NUCLEOTIDE SEQUENCE</scope>
    <source>
        <strain evidence="10">ANL 6-2</strain>
    </source>
</reference>
<accession>A0AAE3G5X7</accession>
<evidence type="ECO:0000256" key="8">
    <source>
        <dbReference type="ARBA" id="ARBA00023136"/>
    </source>
</evidence>
<dbReference type="PANTHER" id="PTHR42781:SF4">
    <property type="entry name" value="SPERMIDINE_PUTRESCINE IMPORT ATP-BINDING PROTEIN POTA"/>
    <property type="match status" value="1"/>
</dbReference>